<dbReference type="AlphaFoldDB" id="A0A9P4ME95"/>
<evidence type="ECO:0000256" key="2">
    <source>
        <dbReference type="ARBA" id="ARBA00022448"/>
    </source>
</evidence>
<dbReference type="EMBL" id="ML978122">
    <property type="protein sequence ID" value="KAF2102384.1"/>
    <property type="molecule type" value="Genomic_DNA"/>
</dbReference>
<evidence type="ECO:0008006" key="12">
    <source>
        <dbReference type="Google" id="ProtNLM"/>
    </source>
</evidence>
<dbReference type="Pfam" id="PF10568">
    <property type="entry name" value="Tom37"/>
    <property type="match status" value="1"/>
</dbReference>
<dbReference type="Proteomes" id="UP000799772">
    <property type="component" value="Unassembled WGS sequence"/>
</dbReference>
<dbReference type="InterPro" id="IPR033468">
    <property type="entry name" value="Metaxin_GST"/>
</dbReference>
<accession>A0A9P4ME95</accession>
<comment type="subcellular location">
    <subcellularLocation>
        <location evidence="1">Mitochondrion outer membrane</location>
    </subcellularLocation>
</comment>
<dbReference type="GO" id="GO:0007005">
    <property type="term" value="P:mitochondrion organization"/>
    <property type="evidence" value="ECO:0007669"/>
    <property type="project" value="TreeGrafter"/>
</dbReference>
<feature type="domain" description="Metaxin glutathione S-transferase" evidence="9">
    <location>
        <begin position="260"/>
        <end position="324"/>
    </location>
</feature>
<evidence type="ECO:0000259" key="9">
    <source>
        <dbReference type="Pfam" id="PF17171"/>
    </source>
</evidence>
<organism evidence="10 11">
    <name type="scientific">Rhizodiscina lignyota</name>
    <dbReference type="NCBI Taxonomy" id="1504668"/>
    <lineage>
        <taxon>Eukaryota</taxon>
        <taxon>Fungi</taxon>
        <taxon>Dikarya</taxon>
        <taxon>Ascomycota</taxon>
        <taxon>Pezizomycotina</taxon>
        <taxon>Dothideomycetes</taxon>
        <taxon>Pleosporomycetidae</taxon>
        <taxon>Aulographales</taxon>
        <taxon>Rhizodiscinaceae</taxon>
        <taxon>Rhizodiscina</taxon>
    </lineage>
</organism>
<evidence type="ECO:0000256" key="3">
    <source>
        <dbReference type="ARBA" id="ARBA00022787"/>
    </source>
</evidence>
<evidence type="ECO:0000256" key="1">
    <source>
        <dbReference type="ARBA" id="ARBA00004294"/>
    </source>
</evidence>
<evidence type="ECO:0000256" key="7">
    <source>
        <dbReference type="SAM" id="MobiDB-lite"/>
    </source>
</evidence>
<feature type="domain" description="Mitochondrial outer membrane transport complex Sam37/metaxin N-terminal" evidence="8">
    <location>
        <begin position="42"/>
        <end position="169"/>
    </location>
</feature>
<comment type="caution">
    <text evidence="10">The sequence shown here is derived from an EMBL/GenBank/DDBJ whole genome shotgun (WGS) entry which is preliminary data.</text>
</comment>
<evidence type="ECO:0000256" key="5">
    <source>
        <dbReference type="ARBA" id="ARBA00023128"/>
    </source>
</evidence>
<sequence length="492" mass="53770">MAIHLTSLPLIQSLAVERQHCMMLELHILGPAFGLPSIDPECNAAVAFLQQTLTPNNIGWKLVPDHDASASPSGGFPLLWDDTRSVVGFTSIVKYIGATYSDISSSDEHLSTQKRADSIAFTAFLTSTALPLLDLSLYTTFENYYSLTRPAFSSILPWHANYVIPPLRRDAARARTQHLGLASLDIDTVHDDFARLEGAGGASNSNSISGQYEATKKVQERSTVSGRQAPSLLPLGRKKLSSLLSSPQHADRFKLDMLANELFEPLSAQLGNKKFLLDDERPSSIDCLAFGYLALMLCPDYPQSWLKDTIKKRFPKLQRYTDDMGHRYIGKDPISAECVIKGNTSSSPLPWQLPAPPSVARTATSISREILHTFPISQTLSSIGLHFPPGTTGSTTTRLLNVSSFVFSVLLGVAYHFATIKPDSWDFIFKASDFDSEPGSSKIDAFAADPNATLAALEQFNSSLELNASQEREKERMGGTVVGAVDVDIEVD</sequence>
<reference evidence="10" key="1">
    <citation type="journal article" date="2020" name="Stud. Mycol.">
        <title>101 Dothideomycetes genomes: a test case for predicting lifestyles and emergence of pathogens.</title>
        <authorList>
            <person name="Haridas S."/>
            <person name="Albert R."/>
            <person name="Binder M."/>
            <person name="Bloem J."/>
            <person name="Labutti K."/>
            <person name="Salamov A."/>
            <person name="Andreopoulos B."/>
            <person name="Baker S."/>
            <person name="Barry K."/>
            <person name="Bills G."/>
            <person name="Bluhm B."/>
            <person name="Cannon C."/>
            <person name="Castanera R."/>
            <person name="Culley D."/>
            <person name="Daum C."/>
            <person name="Ezra D."/>
            <person name="Gonzalez J."/>
            <person name="Henrissat B."/>
            <person name="Kuo A."/>
            <person name="Liang C."/>
            <person name="Lipzen A."/>
            <person name="Lutzoni F."/>
            <person name="Magnuson J."/>
            <person name="Mondo S."/>
            <person name="Nolan M."/>
            <person name="Ohm R."/>
            <person name="Pangilinan J."/>
            <person name="Park H.-J."/>
            <person name="Ramirez L."/>
            <person name="Alfaro M."/>
            <person name="Sun H."/>
            <person name="Tritt A."/>
            <person name="Yoshinaga Y."/>
            <person name="Zwiers L.-H."/>
            <person name="Turgeon B."/>
            <person name="Goodwin S."/>
            <person name="Spatafora J."/>
            <person name="Crous P."/>
            <person name="Grigoriev I."/>
        </authorList>
    </citation>
    <scope>NUCLEOTIDE SEQUENCE</scope>
    <source>
        <strain evidence="10">CBS 133067</strain>
    </source>
</reference>
<evidence type="ECO:0000259" key="8">
    <source>
        <dbReference type="Pfam" id="PF10568"/>
    </source>
</evidence>
<dbReference type="PANTHER" id="PTHR12289">
    <property type="entry name" value="METAXIN RELATED"/>
    <property type="match status" value="1"/>
</dbReference>
<keyword evidence="5" id="KW-0496">Mitochondrion</keyword>
<keyword evidence="11" id="KW-1185">Reference proteome</keyword>
<evidence type="ECO:0000256" key="4">
    <source>
        <dbReference type="ARBA" id="ARBA00022927"/>
    </source>
</evidence>
<dbReference type="GO" id="GO:0015031">
    <property type="term" value="P:protein transport"/>
    <property type="evidence" value="ECO:0007669"/>
    <property type="project" value="UniProtKB-KW"/>
</dbReference>
<protein>
    <recommendedName>
        <fullName evidence="12">Mitochondrial outer membrane transport complex Sam37/metaxin N-terminal domain-containing protein</fullName>
    </recommendedName>
</protein>
<evidence type="ECO:0000256" key="6">
    <source>
        <dbReference type="ARBA" id="ARBA00023136"/>
    </source>
</evidence>
<dbReference type="PANTHER" id="PTHR12289:SF41">
    <property type="entry name" value="FAILED AXON CONNECTIONS-RELATED"/>
    <property type="match status" value="1"/>
</dbReference>
<dbReference type="InterPro" id="IPR050931">
    <property type="entry name" value="Mito_Protein_Transport_Metaxin"/>
</dbReference>
<dbReference type="GO" id="GO:0001401">
    <property type="term" value="C:SAM complex"/>
    <property type="evidence" value="ECO:0007669"/>
    <property type="project" value="InterPro"/>
</dbReference>
<keyword evidence="6" id="KW-0472">Membrane</keyword>
<evidence type="ECO:0000313" key="11">
    <source>
        <dbReference type="Proteomes" id="UP000799772"/>
    </source>
</evidence>
<dbReference type="InterPro" id="IPR019564">
    <property type="entry name" value="Sam37/metaxin_N"/>
</dbReference>
<proteinExistence type="predicted"/>
<feature type="region of interest" description="Disordered" evidence="7">
    <location>
        <begin position="201"/>
        <end position="226"/>
    </location>
</feature>
<gene>
    <name evidence="10" type="ORF">NA57DRAFT_71385</name>
</gene>
<name>A0A9P4ME95_9PEZI</name>
<evidence type="ECO:0000313" key="10">
    <source>
        <dbReference type="EMBL" id="KAF2102384.1"/>
    </source>
</evidence>
<dbReference type="Pfam" id="PF17171">
    <property type="entry name" value="GST_C_6"/>
    <property type="match status" value="1"/>
</dbReference>
<keyword evidence="2" id="KW-0813">Transport</keyword>
<dbReference type="OrthoDB" id="5599269at2759"/>
<keyword evidence="4" id="KW-0653">Protein transport</keyword>
<keyword evidence="3" id="KW-1000">Mitochondrion outer membrane</keyword>